<dbReference type="EMBL" id="BMAV01009632">
    <property type="protein sequence ID" value="GFY54037.1"/>
    <property type="molecule type" value="Genomic_DNA"/>
</dbReference>
<evidence type="ECO:0000313" key="5">
    <source>
        <dbReference type="EMBL" id="GFY54037.1"/>
    </source>
</evidence>
<feature type="domain" description="RING-type" evidence="4">
    <location>
        <begin position="37"/>
        <end position="83"/>
    </location>
</feature>
<keyword evidence="1 3" id="KW-0479">Metal-binding</keyword>
<name>A0A8X6XHM9_9ARAC</name>
<protein>
    <submittedName>
        <fullName evidence="5">RING-type domain-containing protein</fullName>
    </submittedName>
</protein>
<dbReference type="SUPFAM" id="SSF57850">
    <property type="entry name" value="RING/U-box"/>
    <property type="match status" value="1"/>
</dbReference>
<comment type="caution">
    <text evidence="5">The sequence shown here is derived from an EMBL/GenBank/DDBJ whole genome shotgun (WGS) entry which is preliminary data.</text>
</comment>
<reference evidence="5" key="1">
    <citation type="submission" date="2020-08" db="EMBL/GenBank/DDBJ databases">
        <title>Multicomponent nature underlies the extraordinary mechanical properties of spider dragline silk.</title>
        <authorList>
            <person name="Kono N."/>
            <person name="Nakamura H."/>
            <person name="Mori M."/>
            <person name="Yoshida Y."/>
            <person name="Ohtoshi R."/>
            <person name="Malay A.D."/>
            <person name="Moran D.A.P."/>
            <person name="Tomita M."/>
            <person name="Numata K."/>
            <person name="Arakawa K."/>
        </authorList>
    </citation>
    <scope>NUCLEOTIDE SEQUENCE</scope>
</reference>
<gene>
    <name evidence="5" type="primary">NCL1_33733</name>
    <name evidence="5" type="ORF">TNIN_175251</name>
</gene>
<dbReference type="InterPro" id="IPR013083">
    <property type="entry name" value="Znf_RING/FYVE/PHD"/>
</dbReference>
<dbReference type="PROSITE" id="PS50089">
    <property type="entry name" value="ZF_RING_2"/>
    <property type="match status" value="1"/>
</dbReference>
<evidence type="ECO:0000259" key="4">
    <source>
        <dbReference type="PROSITE" id="PS50089"/>
    </source>
</evidence>
<accession>A0A8X6XHM9</accession>
<sequence>MMTIKKVQKKSPLFKVTDFIRALEDSEDPIPVPKFGCIECDHPDSAAKKKKIWLSCGHIVHYACIKTPSYSTRKPNKWLCPICIKFVLTVGVLFG</sequence>
<evidence type="ECO:0000313" key="6">
    <source>
        <dbReference type="Proteomes" id="UP000886998"/>
    </source>
</evidence>
<dbReference type="OrthoDB" id="2388273at2759"/>
<dbReference type="AlphaFoldDB" id="A0A8X6XHM9"/>
<evidence type="ECO:0000256" key="2">
    <source>
        <dbReference type="ARBA" id="ARBA00022833"/>
    </source>
</evidence>
<dbReference type="InterPro" id="IPR001841">
    <property type="entry name" value="Znf_RING"/>
</dbReference>
<keyword evidence="2" id="KW-0862">Zinc</keyword>
<organism evidence="5 6">
    <name type="scientific">Trichonephila inaurata madagascariensis</name>
    <dbReference type="NCBI Taxonomy" id="2747483"/>
    <lineage>
        <taxon>Eukaryota</taxon>
        <taxon>Metazoa</taxon>
        <taxon>Ecdysozoa</taxon>
        <taxon>Arthropoda</taxon>
        <taxon>Chelicerata</taxon>
        <taxon>Arachnida</taxon>
        <taxon>Araneae</taxon>
        <taxon>Araneomorphae</taxon>
        <taxon>Entelegynae</taxon>
        <taxon>Araneoidea</taxon>
        <taxon>Nephilidae</taxon>
        <taxon>Trichonephila</taxon>
        <taxon>Trichonephila inaurata</taxon>
    </lineage>
</organism>
<dbReference type="Proteomes" id="UP000886998">
    <property type="component" value="Unassembled WGS sequence"/>
</dbReference>
<dbReference type="GO" id="GO:0008270">
    <property type="term" value="F:zinc ion binding"/>
    <property type="evidence" value="ECO:0007669"/>
    <property type="project" value="UniProtKB-KW"/>
</dbReference>
<proteinExistence type="predicted"/>
<dbReference type="Gene3D" id="3.30.40.10">
    <property type="entry name" value="Zinc/RING finger domain, C3HC4 (zinc finger)"/>
    <property type="match status" value="1"/>
</dbReference>
<evidence type="ECO:0000256" key="3">
    <source>
        <dbReference type="PROSITE-ProRule" id="PRU00175"/>
    </source>
</evidence>
<keyword evidence="6" id="KW-1185">Reference proteome</keyword>
<evidence type="ECO:0000256" key="1">
    <source>
        <dbReference type="ARBA" id="ARBA00022771"/>
    </source>
</evidence>
<keyword evidence="1 3" id="KW-0863">Zinc-finger</keyword>